<protein>
    <recommendedName>
        <fullName evidence="3">Capsular biosynthesis protein</fullName>
    </recommendedName>
</protein>
<sequence length="396" mass="43789">MIVIIIDSMERCYFISRLVHEIRSEYELLFVTSEPLAYLRMCALGYRSIYLHRQLLRTRHNGVAVVSARVELAIEVLNGDIAFADAVIDAHAVSRILKNVVDSARVSRCVVWNGQQLLGRIVADLCRKANVPITYLEISNLPGKLFVDSNGVNALSTISGDPQLIDSLPMPEPSIHEAWLAQYESYKSKPLPQARTRPVRKLASLCNYAMKSATHGVAQKTVRLSRLRNGAASAGLGNTLPAAELMNKPYVFLPLQVSSDTQIKLHSSVDNFGAIRLAAEMAREQGLGLLVKIHPAEADSDAVRRVLDLRRELDFDVVSLPTVQLIKHAALIVTINSTVGLEALMYGKPVKALGRAFYERFDQTRLLKYIHSFLVDGVDYFGSEPIPAAAARKVFG</sequence>
<accession>A0A9N8MKG1</accession>
<dbReference type="AlphaFoldDB" id="A0A9N8MKG1"/>
<dbReference type="EMBL" id="CAJNAS010000002">
    <property type="protein sequence ID" value="CAE6866596.1"/>
    <property type="molecule type" value="Genomic_DNA"/>
</dbReference>
<proteinExistence type="predicted"/>
<gene>
    <name evidence="1" type="ORF">R70211_00848</name>
</gene>
<dbReference type="InterPro" id="IPR007833">
    <property type="entry name" value="Capsule_polysaccharide_synth"/>
</dbReference>
<dbReference type="GO" id="GO:0000271">
    <property type="term" value="P:polysaccharide biosynthetic process"/>
    <property type="evidence" value="ECO:0007669"/>
    <property type="project" value="InterPro"/>
</dbReference>
<reference evidence="1" key="1">
    <citation type="submission" date="2021-02" db="EMBL/GenBank/DDBJ databases">
        <authorList>
            <person name="Vanwijnsberghe S."/>
        </authorList>
    </citation>
    <scope>NUCLEOTIDE SEQUENCE</scope>
    <source>
        <strain evidence="1">R-70211</strain>
    </source>
</reference>
<dbReference type="GO" id="GO:0015774">
    <property type="term" value="P:polysaccharide transport"/>
    <property type="evidence" value="ECO:0007669"/>
    <property type="project" value="InterPro"/>
</dbReference>
<evidence type="ECO:0000313" key="2">
    <source>
        <dbReference type="Proteomes" id="UP000675121"/>
    </source>
</evidence>
<name>A0A9N8MKG1_9BURK</name>
<evidence type="ECO:0008006" key="3">
    <source>
        <dbReference type="Google" id="ProtNLM"/>
    </source>
</evidence>
<comment type="caution">
    <text evidence="1">The sequence shown here is derived from an EMBL/GenBank/DDBJ whole genome shotgun (WGS) entry which is preliminary data.</text>
</comment>
<evidence type="ECO:0000313" key="1">
    <source>
        <dbReference type="EMBL" id="CAE6866596.1"/>
    </source>
</evidence>
<dbReference type="RefSeq" id="WP_201073969.1">
    <property type="nucleotide sequence ID" value="NZ_CAJNAS010000002.1"/>
</dbReference>
<organism evidence="1 2">
    <name type="scientific">Paraburkholderia domus</name>
    <dbReference type="NCBI Taxonomy" id="2793075"/>
    <lineage>
        <taxon>Bacteria</taxon>
        <taxon>Pseudomonadati</taxon>
        <taxon>Pseudomonadota</taxon>
        <taxon>Betaproteobacteria</taxon>
        <taxon>Burkholderiales</taxon>
        <taxon>Burkholderiaceae</taxon>
        <taxon>Paraburkholderia</taxon>
    </lineage>
</organism>
<dbReference type="Pfam" id="PF05159">
    <property type="entry name" value="Capsule_synth"/>
    <property type="match status" value="1"/>
</dbReference>
<dbReference type="Proteomes" id="UP000675121">
    <property type="component" value="Unassembled WGS sequence"/>
</dbReference>
<keyword evidence="2" id="KW-1185">Reference proteome</keyword>